<proteinExistence type="predicted"/>
<feature type="compositionally biased region" description="Polar residues" evidence="1">
    <location>
        <begin position="192"/>
        <end position="211"/>
    </location>
</feature>
<sequence>MPLFKRMSITSWSKRASKKSTKKEILQQKKTKSVQIDIWPQYIESDYEMTDELQAELWYSRKTLVRMSVKADMMAARIARGKMAVDSSDEDEEDCQRGLEAHIRDKACLIARLPTRSDRHRQFIEGLLKVQKEAPNALRQEQIREYCQASSTKQEEDAAKLARKDALAALQVYEAPDNTVQQQQPAAIHKSLNYQSSSSSRKILSHGSTQPRAAGCRAA</sequence>
<dbReference type="Proteomes" id="UP001153069">
    <property type="component" value="Unassembled WGS sequence"/>
</dbReference>
<evidence type="ECO:0000313" key="2">
    <source>
        <dbReference type="EMBL" id="CAB9514964.1"/>
    </source>
</evidence>
<dbReference type="AlphaFoldDB" id="A0A9N8E952"/>
<name>A0A9N8E952_9STRA</name>
<feature type="region of interest" description="Disordered" evidence="1">
    <location>
        <begin position="191"/>
        <end position="219"/>
    </location>
</feature>
<accession>A0A9N8E952</accession>
<comment type="caution">
    <text evidence="2">The sequence shown here is derived from an EMBL/GenBank/DDBJ whole genome shotgun (WGS) entry which is preliminary data.</text>
</comment>
<evidence type="ECO:0000313" key="3">
    <source>
        <dbReference type="Proteomes" id="UP001153069"/>
    </source>
</evidence>
<evidence type="ECO:0000256" key="1">
    <source>
        <dbReference type="SAM" id="MobiDB-lite"/>
    </source>
</evidence>
<organism evidence="2 3">
    <name type="scientific">Seminavis robusta</name>
    <dbReference type="NCBI Taxonomy" id="568900"/>
    <lineage>
        <taxon>Eukaryota</taxon>
        <taxon>Sar</taxon>
        <taxon>Stramenopiles</taxon>
        <taxon>Ochrophyta</taxon>
        <taxon>Bacillariophyta</taxon>
        <taxon>Bacillariophyceae</taxon>
        <taxon>Bacillariophycidae</taxon>
        <taxon>Naviculales</taxon>
        <taxon>Naviculaceae</taxon>
        <taxon>Seminavis</taxon>
    </lineage>
</organism>
<protein>
    <submittedName>
        <fullName evidence="2">Uncharacterized protein</fullName>
    </submittedName>
</protein>
<reference evidence="2" key="1">
    <citation type="submission" date="2020-06" db="EMBL/GenBank/DDBJ databases">
        <authorList>
            <consortium name="Plant Systems Biology data submission"/>
        </authorList>
    </citation>
    <scope>NUCLEOTIDE SEQUENCE</scope>
    <source>
        <strain evidence="2">D6</strain>
    </source>
</reference>
<keyword evidence="3" id="KW-1185">Reference proteome</keyword>
<gene>
    <name evidence="2" type="ORF">SEMRO_686_G187100.1</name>
</gene>
<dbReference type="EMBL" id="CAICTM010000685">
    <property type="protein sequence ID" value="CAB9514964.1"/>
    <property type="molecule type" value="Genomic_DNA"/>
</dbReference>